<proteinExistence type="predicted"/>
<dbReference type="InterPro" id="IPR000572">
    <property type="entry name" value="OxRdtase_Mopterin-bd_dom"/>
</dbReference>
<sequence length="217" mass="25279">MVYVHGANEERDIDPARIPPGQILTTNFPVLHHGDVPYYNNMALWNLRLFGLVEEEVTIGYGEFMKLPMREFTNDIHCVTTWSRLDNVWGGVAVSTIMEKIRLKPEAKHVMLHAEQGWSTNLPLDDFMRETSLLAVRHGGELLTPKHGYPVRMVVPHLYFWKSAKWLRGIEFMAEDKPGFWEQHGYHMYGDPFQEERFAEGYGDDEEDYSFIFNTPD</sequence>
<comment type="caution">
    <text evidence="2">The sequence shown here is derived from an EMBL/GenBank/DDBJ whole genome shotgun (WGS) entry which is preliminary data.</text>
</comment>
<dbReference type="EMBL" id="VNHS01000012">
    <property type="protein sequence ID" value="TYP70161.1"/>
    <property type="molecule type" value="Genomic_DNA"/>
</dbReference>
<dbReference type="PANTHER" id="PTHR43032:SF4">
    <property type="entry name" value="OXIDOREDUCTASE MOLYBDOPTERIN-BINDING DOMAIN-CONTAINING PROTEIN"/>
    <property type="match status" value="1"/>
</dbReference>
<feature type="domain" description="Oxidoreductase molybdopterin-binding" evidence="1">
    <location>
        <begin position="33"/>
        <end position="181"/>
    </location>
</feature>
<evidence type="ECO:0000313" key="2">
    <source>
        <dbReference type="EMBL" id="TYP70161.1"/>
    </source>
</evidence>
<organism evidence="2 3">
    <name type="scientific">Paenibacillus methanolicus</name>
    <dbReference type="NCBI Taxonomy" id="582686"/>
    <lineage>
        <taxon>Bacteria</taxon>
        <taxon>Bacillati</taxon>
        <taxon>Bacillota</taxon>
        <taxon>Bacilli</taxon>
        <taxon>Bacillales</taxon>
        <taxon>Paenibacillaceae</taxon>
        <taxon>Paenibacillus</taxon>
    </lineage>
</organism>
<evidence type="ECO:0000313" key="3">
    <source>
        <dbReference type="Proteomes" id="UP000323257"/>
    </source>
</evidence>
<keyword evidence="3" id="KW-1185">Reference proteome</keyword>
<evidence type="ECO:0000259" key="1">
    <source>
        <dbReference type="Pfam" id="PF00174"/>
    </source>
</evidence>
<reference evidence="2 3" key="1">
    <citation type="submission" date="2019-07" db="EMBL/GenBank/DDBJ databases">
        <title>Genomic Encyclopedia of Type Strains, Phase III (KMG-III): the genomes of soil and plant-associated and newly described type strains.</title>
        <authorList>
            <person name="Whitman W."/>
        </authorList>
    </citation>
    <scope>NUCLEOTIDE SEQUENCE [LARGE SCALE GENOMIC DNA]</scope>
    <source>
        <strain evidence="2 3">BL24</strain>
    </source>
</reference>
<dbReference type="AlphaFoldDB" id="A0A5S5BSK6"/>
<protein>
    <submittedName>
        <fullName evidence="2">DMSO/TMAO reductase YedYZ molybdopterin-dependent catalytic subunit</fullName>
    </submittedName>
</protein>
<gene>
    <name evidence="2" type="ORF">BCM02_112141</name>
</gene>
<dbReference type="PANTHER" id="PTHR43032">
    <property type="entry name" value="PROTEIN-METHIONINE-SULFOXIDE REDUCTASE"/>
    <property type="match status" value="1"/>
</dbReference>
<dbReference type="Gene3D" id="3.90.420.10">
    <property type="entry name" value="Oxidoreductase, molybdopterin-binding domain"/>
    <property type="match status" value="1"/>
</dbReference>
<dbReference type="Proteomes" id="UP000323257">
    <property type="component" value="Unassembled WGS sequence"/>
</dbReference>
<dbReference type="RefSeq" id="WP_148932519.1">
    <property type="nucleotide sequence ID" value="NZ_VNHS01000012.1"/>
</dbReference>
<dbReference type="OrthoDB" id="9778777at2"/>
<dbReference type="SUPFAM" id="SSF56524">
    <property type="entry name" value="Oxidoreductase molybdopterin-binding domain"/>
    <property type="match status" value="1"/>
</dbReference>
<dbReference type="InterPro" id="IPR036374">
    <property type="entry name" value="OxRdtase_Mopterin-bd_sf"/>
</dbReference>
<dbReference type="Pfam" id="PF00174">
    <property type="entry name" value="Oxidored_molyb"/>
    <property type="match status" value="1"/>
</dbReference>
<name>A0A5S5BSK6_9BACL</name>
<dbReference type="CDD" id="cd02109">
    <property type="entry name" value="arch_bact_SO_family_Moco"/>
    <property type="match status" value="1"/>
</dbReference>
<accession>A0A5S5BSK6</accession>